<accession>A0A7J7P3B3</accession>
<feature type="non-terminal residue" evidence="1">
    <location>
        <position position="67"/>
    </location>
</feature>
<dbReference type="AlphaFoldDB" id="A0A7J7P3B3"/>
<proteinExistence type="predicted"/>
<keyword evidence="2" id="KW-1185">Reference proteome</keyword>
<dbReference type="Proteomes" id="UP000541444">
    <property type="component" value="Unassembled WGS sequence"/>
</dbReference>
<dbReference type="EMBL" id="JACGCM010000333">
    <property type="protein sequence ID" value="KAF6173654.1"/>
    <property type="molecule type" value="Genomic_DNA"/>
</dbReference>
<comment type="caution">
    <text evidence="1">The sequence shown here is derived from an EMBL/GenBank/DDBJ whole genome shotgun (WGS) entry which is preliminary data.</text>
</comment>
<gene>
    <name evidence="1" type="ORF">GIB67_023013</name>
</gene>
<protein>
    <submittedName>
        <fullName evidence="1">Uncharacterized protein</fullName>
    </submittedName>
</protein>
<evidence type="ECO:0000313" key="2">
    <source>
        <dbReference type="Proteomes" id="UP000541444"/>
    </source>
</evidence>
<organism evidence="1 2">
    <name type="scientific">Kingdonia uniflora</name>
    <dbReference type="NCBI Taxonomy" id="39325"/>
    <lineage>
        <taxon>Eukaryota</taxon>
        <taxon>Viridiplantae</taxon>
        <taxon>Streptophyta</taxon>
        <taxon>Embryophyta</taxon>
        <taxon>Tracheophyta</taxon>
        <taxon>Spermatophyta</taxon>
        <taxon>Magnoliopsida</taxon>
        <taxon>Ranunculales</taxon>
        <taxon>Circaeasteraceae</taxon>
        <taxon>Kingdonia</taxon>
    </lineage>
</organism>
<reference evidence="1 2" key="1">
    <citation type="journal article" date="2020" name="IScience">
        <title>Genome Sequencing of the Endangered Kingdonia uniflora (Circaeasteraceae, Ranunculales) Reveals Potential Mechanisms of Evolutionary Specialization.</title>
        <authorList>
            <person name="Sun Y."/>
            <person name="Deng T."/>
            <person name="Zhang A."/>
            <person name="Moore M.J."/>
            <person name="Landis J.B."/>
            <person name="Lin N."/>
            <person name="Zhang H."/>
            <person name="Zhang X."/>
            <person name="Huang J."/>
            <person name="Zhang X."/>
            <person name="Sun H."/>
            <person name="Wang H."/>
        </authorList>
    </citation>
    <scope>NUCLEOTIDE SEQUENCE [LARGE SCALE GENOMIC DNA]</scope>
    <source>
        <strain evidence="1">TB1705</strain>
        <tissue evidence="1">Leaf</tissue>
    </source>
</reference>
<evidence type="ECO:0000313" key="1">
    <source>
        <dbReference type="EMBL" id="KAF6173654.1"/>
    </source>
</evidence>
<sequence length="67" mass="8187">LSSSTDPLFYSFSLLPDCLYFLSIYSRYSYYPYVRKRQVGSCRLFHNFWLRNHVFIRGSFNFLLVRE</sequence>
<name>A0A7J7P3B3_9MAGN</name>